<reference evidence="2 3" key="1">
    <citation type="journal article" date="2021" name="Nat. Plants">
        <title>The Taxus genome provides insights into paclitaxel biosynthesis.</title>
        <authorList>
            <person name="Xiong X."/>
            <person name="Gou J."/>
            <person name="Liao Q."/>
            <person name="Li Y."/>
            <person name="Zhou Q."/>
            <person name="Bi G."/>
            <person name="Li C."/>
            <person name="Du R."/>
            <person name="Wang X."/>
            <person name="Sun T."/>
            <person name="Guo L."/>
            <person name="Liang H."/>
            <person name="Lu P."/>
            <person name="Wu Y."/>
            <person name="Zhang Z."/>
            <person name="Ro D.K."/>
            <person name="Shang Y."/>
            <person name="Huang S."/>
            <person name="Yan J."/>
        </authorList>
    </citation>
    <scope>NUCLEOTIDE SEQUENCE [LARGE SCALE GENOMIC DNA]</scope>
    <source>
        <strain evidence="2">Ta-2019</strain>
    </source>
</reference>
<evidence type="ECO:0000313" key="2">
    <source>
        <dbReference type="EMBL" id="KAH9321540.1"/>
    </source>
</evidence>
<dbReference type="InterPro" id="IPR008802">
    <property type="entry name" value="REF"/>
</dbReference>
<comment type="similarity">
    <text evidence="1">Belongs to the REF/SRPP family.</text>
</comment>
<name>A0AA38GHP8_TAXCH</name>
<accession>A0AA38GHP8</accession>
<dbReference type="OMA" id="FHDVPFK"/>
<evidence type="ECO:0000256" key="1">
    <source>
        <dbReference type="ARBA" id="ARBA00009737"/>
    </source>
</evidence>
<gene>
    <name evidence="2" type="ORF">KI387_016179</name>
</gene>
<dbReference type="Proteomes" id="UP000824469">
    <property type="component" value="Unassembled WGS sequence"/>
</dbReference>
<dbReference type="AlphaFoldDB" id="A0AA38GHP8"/>
<evidence type="ECO:0000313" key="3">
    <source>
        <dbReference type="Proteomes" id="UP000824469"/>
    </source>
</evidence>
<dbReference type="EMBL" id="JAHRHJ020000003">
    <property type="protein sequence ID" value="KAH9321540.1"/>
    <property type="molecule type" value="Genomic_DNA"/>
</dbReference>
<protein>
    <submittedName>
        <fullName evidence="2">Uncharacterized protein</fullName>
    </submittedName>
</protein>
<proteinExistence type="inferred from homology"/>
<comment type="caution">
    <text evidence="2">The sequence shown here is derived from an EMBL/GenBank/DDBJ whole genome shotgun (WGS) entry which is preliminary data.</text>
</comment>
<dbReference type="Pfam" id="PF05755">
    <property type="entry name" value="REF"/>
    <property type="match status" value="1"/>
</dbReference>
<keyword evidence="3" id="KW-1185">Reference proteome</keyword>
<sequence>MAETEQVEEGRLKYLGFFQVAVLKATACLSSLYDYAKENSGPLKGGVETVEQTVKTVVGPVYYKIEGKPFQLLHFVDGKVDDTICKLDEHLPPTVKQRVYQVYDMAKQAPDVARSLFGEVQTNGIIGTASERTKDLYIRYEPTAKYLYAKYEPVAEEWTLFAWHKLLQLPLFPQIVHIFIPTATYWSDKYNHIVLYLADKNYQIAAFLPLVPIEKIKKVLERSMEKNKKKKVEIAASS</sequence>
<organism evidence="2 3">
    <name type="scientific">Taxus chinensis</name>
    <name type="common">Chinese yew</name>
    <name type="synonym">Taxus wallichiana var. chinensis</name>
    <dbReference type="NCBI Taxonomy" id="29808"/>
    <lineage>
        <taxon>Eukaryota</taxon>
        <taxon>Viridiplantae</taxon>
        <taxon>Streptophyta</taxon>
        <taxon>Embryophyta</taxon>
        <taxon>Tracheophyta</taxon>
        <taxon>Spermatophyta</taxon>
        <taxon>Pinopsida</taxon>
        <taxon>Pinidae</taxon>
        <taxon>Conifers II</taxon>
        <taxon>Cupressales</taxon>
        <taxon>Taxaceae</taxon>
        <taxon>Taxus</taxon>
    </lineage>
</organism>
<dbReference type="PANTHER" id="PTHR33732:SF3">
    <property type="entry name" value="OS07G0671800 PROTEIN"/>
    <property type="match status" value="1"/>
</dbReference>
<dbReference type="PANTHER" id="PTHR33732">
    <property type="entry name" value="REF/SRPP-LIKE PROTEIN OS05G0151300/LOC_OS05G05940"/>
    <property type="match status" value="1"/>
</dbReference>